<sequence length="355" mass="40954">MSPSHGRPDDLTNADEYDSDASTIVVSDEEEQPRPPERERVQTREQQPKKKGMTREEYEDRLYEHHAAYLKQEEESRWINRTERGRKFKKVCTKVYGWWFWRWFLRKFPYIQAGLNGVGGVVIASTGPALGIWSVESGRVRYGAWGSCTVVGGGEARCSTEIFYDGPEVANWSNKTLSVVLLSYGVVAILQLLTLLYTYLFIRHRLRQRCTDPELQTSGNPNLRARKRRSLKWFERIMDLSSVGYLGLGLTLWWWAGKSNADGMTGWDLSICLTISPVIWLLFRMFYRSRLLSRATKKLKRGMDIVKNGPDSYDSDSESDTDDDAEIDSRKNIRYSRIPGGSRVEGPNAQRRRTR</sequence>
<feature type="transmembrane region" description="Helical" evidence="2">
    <location>
        <begin position="181"/>
        <end position="202"/>
    </location>
</feature>
<dbReference type="EMBL" id="KI894024">
    <property type="protein sequence ID" value="OCF23040.1"/>
    <property type="molecule type" value="Genomic_DNA"/>
</dbReference>
<feature type="compositionally biased region" description="Basic and acidic residues" evidence="1">
    <location>
        <begin position="32"/>
        <end position="56"/>
    </location>
</feature>
<keyword evidence="2" id="KW-0472">Membrane</keyword>
<feature type="compositionally biased region" description="Basic and acidic residues" evidence="1">
    <location>
        <begin position="1"/>
        <end position="10"/>
    </location>
</feature>
<keyword evidence="2" id="KW-0812">Transmembrane</keyword>
<reference evidence="4" key="2">
    <citation type="submission" date="2013-07" db="EMBL/GenBank/DDBJ databases">
        <authorList>
            <consortium name="The Broad Institute Genome Sequencing Platform"/>
            <person name="Cuomo C."/>
            <person name="Litvintseva A."/>
            <person name="Chen Y."/>
            <person name="Heitman J."/>
            <person name="Sun S."/>
            <person name="Springer D."/>
            <person name="Dromer F."/>
            <person name="Young S.K."/>
            <person name="Zeng Q."/>
            <person name="Gargeya S."/>
            <person name="Fitzgerald M."/>
            <person name="Abouelleil A."/>
            <person name="Alvarado L."/>
            <person name="Berlin A.M."/>
            <person name="Chapman S.B."/>
            <person name="Dewar J."/>
            <person name="Goldberg J."/>
            <person name="Griggs A."/>
            <person name="Gujja S."/>
            <person name="Hansen M."/>
            <person name="Howarth C."/>
            <person name="Imamovic A."/>
            <person name="Larimer J."/>
            <person name="McCowan C."/>
            <person name="Murphy C."/>
            <person name="Pearson M."/>
            <person name="Priest M."/>
            <person name="Roberts A."/>
            <person name="Saif S."/>
            <person name="Shea T."/>
            <person name="Sykes S."/>
            <person name="Wortman J."/>
            <person name="Nusbaum C."/>
            <person name="Birren B."/>
        </authorList>
    </citation>
    <scope>NUCLEOTIDE SEQUENCE</scope>
    <source>
        <strain evidence="4">CBS 10118</strain>
    </source>
</reference>
<dbReference type="AlphaFoldDB" id="A0A1B9FWA6"/>
<accession>A0A1B9FWA6</accession>
<keyword evidence="5" id="KW-1185">Reference proteome</keyword>
<dbReference type="Proteomes" id="UP000092730">
    <property type="component" value="Chromosome 7"/>
</dbReference>
<evidence type="ECO:0000256" key="2">
    <source>
        <dbReference type="SAM" id="Phobius"/>
    </source>
</evidence>
<feature type="compositionally biased region" description="Acidic residues" evidence="1">
    <location>
        <begin position="313"/>
        <end position="326"/>
    </location>
</feature>
<keyword evidence="2" id="KW-1133">Transmembrane helix</keyword>
<evidence type="ECO:0000313" key="3">
    <source>
        <dbReference type="EMBL" id="OCF23040.1"/>
    </source>
</evidence>
<evidence type="ECO:0000313" key="5">
    <source>
        <dbReference type="Proteomes" id="UP000092730"/>
    </source>
</evidence>
<gene>
    <name evidence="3" type="ORF">I302_07390</name>
    <name evidence="4" type="ORF">I302_108244</name>
</gene>
<name>A0A1B9FWA6_9TREE</name>
<evidence type="ECO:0000313" key="4">
    <source>
        <dbReference type="EMBL" id="WVW86202.1"/>
    </source>
</evidence>
<dbReference type="RefSeq" id="XP_019044110.1">
    <property type="nucleotide sequence ID" value="XM_019193987.1"/>
</dbReference>
<dbReference type="EMBL" id="CP144547">
    <property type="protein sequence ID" value="WVW86202.1"/>
    <property type="molecule type" value="Genomic_DNA"/>
</dbReference>
<dbReference type="OrthoDB" id="2575869at2759"/>
<evidence type="ECO:0000256" key="1">
    <source>
        <dbReference type="SAM" id="MobiDB-lite"/>
    </source>
</evidence>
<dbReference type="VEuPathDB" id="FungiDB:I302_07390"/>
<feature type="region of interest" description="Disordered" evidence="1">
    <location>
        <begin position="1"/>
        <end position="56"/>
    </location>
</feature>
<organism evidence="3">
    <name type="scientific">Kwoniella bestiolae CBS 10118</name>
    <dbReference type="NCBI Taxonomy" id="1296100"/>
    <lineage>
        <taxon>Eukaryota</taxon>
        <taxon>Fungi</taxon>
        <taxon>Dikarya</taxon>
        <taxon>Basidiomycota</taxon>
        <taxon>Agaricomycotina</taxon>
        <taxon>Tremellomycetes</taxon>
        <taxon>Tremellales</taxon>
        <taxon>Cryptococcaceae</taxon>
        <taxon>Kwoniella</taxon>
    </lineage>
</organism>
<proteinExistence type="predicted"/>
<feature type="region of interest" description="Disordered" evidence="1">
    <location>
        <begin position="306"/>
        <end position="355"/>
    </location>
</feature>
<reference evidence="4" key="4">
    <citation type="submission" date="2024-02" db="EMBL/GenBank/DDBJ databases">
        <title>Comparative genomics of Cryptococcus and Kwoniella reveals pathogenesis evolution and contrasting modes of karyotype evolution via chromosome fusion or intercentromeric recombination.</title>
        <authorList>
            <person name="Coelho M.A."/>
            <person name="David-Palma M."/>
            <person name="Shea T."/>
            <person name="Bowers K."/>
            <person name="McGinley-Smith S."/>
            <person name="Mohammad A.W."/>
            <person name="Gnirke A."/>
            <person name="Yurkov A.M."/>
            <person name="Nowrousian M."/>
            <person name="Sun S."/>
            <person name="Cuomo C.A."/>
            <person name="Heitman J."/>
        </authorList>
    </citation>
    <scope>NUCLEOTIDE SEQUENCE</scope>
    <source>
        <strain evidence="4">CBS 10118</strain>
    </source>
</reference>
<feature type="transmembrane region" description="Helical" evidence="2">
    <location>
        <begin position="237"/>
        <end position="255"/>
    </location>
</feature>
<feature type="transmembrane region" description="Helical" evidence="2">
    <location>
        <begin position="267"/>
        <end position="287"/>
    </location>
</feature>
<dbReference type="KEGG" id="kbi:30211789"/>
<protein>
    <submittedName>
        <fullName evidence="3">Uncharacterized protein</fullName>
    </submittedName>
</protein>
<reference evidence="3" key="3">
    <citation type="submission" date="2014-01" db="EMBL/GenBank/DDBJ databases">
        <title>Evolution of pathogenesis and genome organization in the Tremellales.</title>
        <authorList>
            <person name="Cuomo C."/>
            <person name="Litvintseva A."/>
            <person name="Heitman J."/>
            <person name="Chen Y."/>
            <person name="Sun S."/>
            <person name="Springer D."/>
            <person name="Dromer F."/>
            <person name="Young S."/>
            <person name="Zeng Q."/>
            <person name="Chapman S."/>
            <person name="Gujja S."/>
            <person name="Saif S."/>
            <person name="Birren B."/>
        </authorList>
    </citation>
    <scope>NUCLEOTIDE SEQUENCE</scope>
    <source>
        <strain evidence="3">CBS 10118</strain>
    </source>
</reference>
<dbReference type="GeneID" id="30211789"/>
<reference evidence="3" key="1">
    <citation type="submission" date="2013-07" db="EMBL/GenBank/DDBJ databases">
        <title>The Genome Sequence of Cryptococcus bestiolae CBS10118.</title>
        <authorList>
            <consortium name="The Broad Institute Genome Sequencing Platform"/>
            <person name="Cuomo C."/>
            <person name="Litvintseva A."/>
            <person name="Chen Y."/>
            <person name="Heitman J."/>
            <person name="Sun S."/>
            <person name="Springer D."/>
            <person name="Dromer F."/>
            <person name="Young S.K."/>
            <person name="Zeng Q."/>
            <person name="Gargeya S."/>
            <person name="Fitzgerald M."/>
            <person name="Abouelleil A."/>
            <person name="Alvarado L."/>
            <person name="Berlin A.M."/>
            <person name="Chapman S.B."/>
            <person name="Dewar J."/>
            <person name="Goldberg J."/>
            <person name="Griggs A."/>
            <person name="Gujja S."/>
            <person name="Hansen M."/>
            <person name="Howarth C."/>
            <person name="Imamovic A."/>
            <person name="Larimer J."/>
            <person name="McCowan C."/>
            <person name="Murphy C."/>
            <person name="Pearson M."/>
            <person name="Priest M."/>
            <person name="Roberts A."/>
            <person name="Saif S."/>
            <person name="Shea T."/>
            <person name="Sykes S."/>
            <person name="Wortman J."/>
            <person name="Nusbaum C."/>
            <person name="Birren B."/>
        </authorList>
    </citation>
    <scope>NUCLEOTIDE SEQUENCE [LARGE SCALE GENOMIC DNA]</scope>
    <source>
        <strain evidence="3">CBS 10118</strain>
    </source>
</reference>